<dbReference type="Proteomes" id="UP000053890">
    <property type="component" value="Unassembled WGS sequence"/>
</dbReference>
<keyword evidence="2" id="KW-1185">Reference proteome</keyword>
<organism evidence="1 2">
    <name type="scientific">Rhodotorula graminis (strain WP1)</name>
    <dbReference type="NCBI Taxonomy" id="578459"/>
    <lineage>
        <taxon>Eukaryota</taxon>
        <taxon>Fungi</taxon>
        <taxon>Dikarya</taxon>
        <taxon>Basidiomycota</taxon>
        <taxon>Pucciniomycotina</taxon>
        <taxon>Microbotryomycetes</taxon>
        <taxon>Sporidiobolales</taxon>
        <taxon>Sporidiobolaceae</taxon>
        <taxon>Rhodotorula</taxon>
    </lineage>
</organism>
<protein>
    <submittedName>
        <fullName evidence="1">Uncharacterized protein</fullName>
    </submittedName>
</protein>
<dbReference type="EMBL" id="KQ474085">
    <property type="protein sequence ID" value="KPV72934.1"/>
    <property type="molecule type" value="Genomic_DNA"/>
</dbReference>
<proteinExistence type="predicted"/>
<evidence type="ECO:0000313" key="1">
    <source>
        <dbReference type="EMBL" id="KPV72934.1"/>
    </source>
</evidence>
<name>A0A0P9EI31_RHOGW</name>
<dbReference type="GeneID" id="28975257"/>
<dbReference type="AlphaFoldDB" id="A0A0P9EI31"/>
<reference evidence="1 2" key="1">
    <citation type="journal article" date="2015" name="Front. Microbiol.">
        <title>Genome sequence of the plant growth promoting endophytic yeast Rhodotorula graminis WP1.</title>
        <authorList>
            <person name="Firrincieli A."/>
            <person name="Otillar R."/>
            <person name="Salamov A."/>
            <person name="Schmutz J."/>
            <person name="Khan Z."/>
            <person name="Redman R.S."/>
            <person name="Fleck N.D."/>
            <person name="Lindquist E."/>
            <person name="Grigoriev I.V."/>
            <person name="Doty S.L."/>
        </authorList>
    </citation>
    <scope>NUCLEOTIDE SEQUENCE [LARGE SCALE GENOMIC DNA]</scope>
    <source>
        <strain evidence="1 2">WP1</strain>
    </source>
</reference>
<accession>A0A0P9EI31</accession>
<gene>
    <name evidence="1" type="ORF">RHOBADRAFT_46525</name>
</gene>
<dbReference type="RefSeq" id="XP_018268983.1">
    <property type="nucleotide sequence ID" value="XM_018414809.1"/>
</dbReference>
<evidence type="ECO:0000313" key="2">
    <source>
        <dbReference type="Proteomes" id="UP000053890"/>
    </source>
</evidence>
<sequence length="135" mass="15334">MVKYTVAKAHAADPAHFARTSPIESYCTSVDLTALNKVIDGKHALFAIQKAVGELYRIRKDARELRETVQRDAPRLPAGQADLVEQACDQILSYLEHNAPRAFNVLEPSSARALGRHRQREGKYRRDLIYSRIQY</sequence>